<keyword evidence="1 6" id="KW-0479">Metal-binding</keyword>
<dbReference type="PANTHER" id="PTHR42961:SF2">
    <property type="entry name" value="IRON-SULFUR PROTEIN NUBPL"/>
    <property type="match status" value="1"/>
</dbReference>
<dbReference type="EMBL" id="FWWR01000009">
    <property type="protein sequence ID" value="SMB86852.1"/>
    <property type="molecule type" value="Genomic_DNA"/>
</dbReference>
<organism evidence="7 8">
    <name type="scientific">Peptoniphilus asaccharolyticus DSM 20463</name>
    <dbReference type="NCBI Taxonomy" id="573058"/>
    <lineage>
        <taxon>Bacteria</taxon>
        <taxon>Bacillati</taxon>
        <taxon>Bacillota</taxon>
        <taxon>Tissierellia</taxon>
        <taxon>Tissierellales</taxon>
        <taxon>Peptoniphilaceae</taxon>
        <taxon>Peptoniphilus</taxon>
    </lineage>
</organism>
<dbReference type="InterPro" id="IPR044304">
    <property type="entry name" value="NUBPL-like"/>
</dbReference>
<accession>A0A1W1V0J3</accession>
<evidence type="ECO:0000256" key="5">
    <source>
        <dbReference type="ARBA" id="ARBA00023014"/>
    </source>
</evidence>
<dbReference type="PROSITE" id="PS01215">
    <property type="entry name" value="MRP"/>
    <property type="match status" value="1"/>
</dbReference>
<dbReference type="Proteomes" id="UP000192368">
    <property type="component" value="Unassembled WGS sequence"/>
</dbReference>
<comment type="similarity">
    <text evidence="6">Belongs to the Mrp/NBP35 ATP-binding proteins family.</text>
</comment>
<evidence type="ECO:0000256" key="2">
    <source>
        <dbReference type="ARBA" id="ARBA00022741"/>
    </source>
</evidence>
<keyword evidence="3 6" id="KW-0067">ATP-binding</keyword>
<evidence type="ECO:0000313" key="7">
    <source>
        <dbReference type="EMBL" id="SMB86852.1"/>
    </source>
</evidence>
<keyword evidence="5 6" id="KW-0411">Iron-sulfur</keyword>
<dbReference type="Gene3D" id="3.40.50.300">
    <property type="entry name" value="P-loop containing nucleotide triphosphate hydrolases"/>
    <property type="match status" value="1"/>
</dbReference>
<evidence type="ECO:0000313" key="8">
    <source>
        <dbReference type="Proteomes" id="UP000192368"/>
    </source>
</evidence>
<dbReference type="InterPro" id="IPR000808">
    <property type="entry name" value="Mrp-like_CS"/>
</dbReference>
<evidence type="ECO:0000256" key="4">
    <source>
        <dbReference type="ARBA" id="ARBA00023004"/>
    </source>
</evidence>
<dbReference type="Pfam" id="PF10609">
    <property type="entry name" value="ParA"/>
    <property type="match status" value="1"/>
</dbReference>
<comment type="subunit">
    <text evidence="6">Homodimer.</text>
</comment>
<dbReference type="GO" id="GO:0140663">
    <property type="term" value="F:ATP-dependent FeS chaperone activity"/>
    <property type="evidence" value="ECO:0007669"/>
    <property type="project" value="InterPro"/>
</dbReference>
<dbReference type="OrthoDB" id="9809679at2"/>
<keyword evidence="2 6" id="KW-0547">Nucleotide-binding</keyword>
<dbReference type="HAMAP" id="MF_02040">
    <property type="entry name" value="Mrp_NBP35"/>
    <property type="match status" value="1"/>
</dbReference>
<protein>
    <recommendedName>
        <fullName evidence="6">Iron-sulfur cluster carrier protein</fullName>
    </recommendedName>
</protein>
<keyword evidence="6" id="KW-0378">Hydrolase</keyword>
<dbReference type="RefSeq" id="WP_084230595.1">
    <property type="nucleotide sequence ID" value="NZ_FWWR01000009.1"/>
</dbReference>
<dbReference type="SUPFAM" id="SSF52540">
    <property type="entry name" value="P-loop containing nucleoside triphosphate hydrolases"/>
    <property type="match status" value="1"/>
</dbReference>
<gene>
    <name evidence="7" type="ORF">SAMN00017477_0968</name>
</gene>
<name>A0A1W1V0J3_PEPAS</name>
<dbReference type="STRING" id="573058.SAMN00017477_0968"/>
<proteinExistence type="inferred from homology"/>
<dbReference type="CDD" id="cd02037">
    <property type="entry name" value="Mrp_NBP35"/>
    <property type="match status" value="1"/>
</dbReference>
<reference evidence="8" key="1">
    <citation type="submission" date="2017-04" db="EMBL/GenBank/DDBJ databases">
        <authorList>
            <person name="Varghese N."/>
            <person name="Submissions S."/>
        </authorList>
    </citation>
    <scope>NUCLEOTIDE SEQUENCE [LARGE SCALE GENOMIC DNA]</scope>
    <source>
        <strain evidence="8">DSM 20463</strain>
    </source>
</reference>
<sequence length="253" mass="27381">MAIQKFKVNENSNVKHTIGIVSGKGGVGKSFVCQSLASELSRQGYKVGILDADITGPSVPSAFGISEKVLSDGKNINPAVTSKGIKLVSVNLILQNTTDPVLWRAPVVGSAISQFYQNVNWGELDYLLVDMPPGTSDVQLTVYQSIPLDGVVIVSTPQDLVQMIVEKAVKMAQMMNVKILGLVENMSYFKCGHCGEVTYIYGESKIESEAAKHEIKNTLKLPIDPDFSRLVDEGLIESLKLDGMEDFAKSLGV</sequence>
<dbReference type="GO" id="GO:0046872">
    <property type="term" value="F:metal ion binding"/>
    <property type="evidence" value="ECO:0007669"/>
    <property type="project" value="UniProtKB-KW"/>
</dbReference>
<dbReference type="FunFam" id="3.40.50.300:FF:001119">
    <property type="entry name" value="Iron-sulfur cluster carrier protein"/>
    <property type="match status" value="1"/>
</dbReference>
<dbReference type="GO" id="GO:0016887">
    <property type="term" value="F:ATP hydrolysis activity"/>
    <property type="evidence" value="ECO:0007669"/>
    <property type="project" value="UniProtKB-UniRule"/>
</dbReference>
<dbReference type="GO" id="GO:0051539">
    <property type="term" value="F:4 iron, 4 sulfur cluster binding"/>
    <property type="evidence" value="ECO:0007669"/>
    <property type="project" value="TreeGrafter"/>
</dbReference>
<keyword evidence="4 6" id="KW-0408">Iron</keyword>
<dbReference type="AlphaFoldDB" id="A0A1W1V0J3"/>
<dbReference type="InterPro" id="IPR033756">
    <property type="entry name" value="YlxH/NBP35"/>
</dbReference>
<feature type="binding site" evidence="6">
    <location>
        <begin position="23"/>
        <end position="30"/>
    </location>
    <ligand>
        <name>ATP</name>
        <dbReference type="ChEBI" id="CHEBI:30616"/>
    </ligand>
</feature>
<evidence type="ECO:0000256" key="3">
    <source>
        <dbReference type="ARBA" id="ARBA00022840"/>
    </source>
</evidence>
<keyword evidence="8" id="KW-1185">Reference proteome</keyword>
<comment type="function">
    <text evidence="6">Binds and transfers iron-sulfur (Fe-S) clusters to target apoproteins. Can hydrolyze ATP.</text>
</comment>
<evidence type="ECO:0000256" key="6">
    <source>
        <dbReference type="HAMAP-Rule" id="MF_02040"/>
    </source>
</evidence>
<dbReference type="InterPro" id="IPR027417">
    <property type="entry name" value="P-loop_NTPase"/>
</dbReference>
<dbReference type="GO" id="GO:0016226">
    <property type="term" value="P:iron-sulfur cluster assembly"/>
    <property type="evidence" value="ECO:0007669"/>
    <property type="project" value="InterPro"/>
</dbReference>
<dbReference type="InterPro" id="IPR019591">
    <property type="entry name" value="Mrp/NBP35_ATP-bd"/>
</dbReference>
<dbReference type="PANTHER" id="PTHR42961">
    <property type="entry name" value="IRON-SULFUR PROTEIN NUBPL"/>
    <property type="match status" value="1"/>
</dbReference>
<dbReference type="GO" id="GO:0005524">
    <property type="term" value="F:ATP binding"/>
    <property type="evidence" value="ECO:0007669"/>
    <property type="project" value="UniProtKB-UniRule"/>
</dbReference>
<evidence type="ECO:0000256" key="1">
    <source>
        <dbReference type="ARBA" id="ARBA00022723"/>
    </source>
</evidence>